<dbReference type="Gene3D" id="2.40.30.10">
    <property type="entry name" value="Translation factors"/>
    <property type="match status" value="1"/>
</dbReference>
<dbReference type="Gene3D" id="3.30.70.870">
    <property type="entry name" value="Elongation Factor G (Translational Gtpase), domain 3"/>
    <property type="match status" value="1"/>
</dbReference>
<dbReference type="FunFam" id="3.30.70.870:FF:000001">
    <property type="entry name" value="Elongation factor G"/>
    <property type="match status" value="1"/>
</dbReference>
<dbReference type="InterPro" id="IPR035647">
    <property type="entry name" value="EFG_III/V"/>
</dbReference>
<dbReference type="PRINTS" id="PR00315">
    <property type="entry name" value="ELONGATNFCT"/>
</dbReference>
<protein>
    <recommendedName>
        <fullName evidence="7 8">Elongation factor G</fullName>
        <shortName evidence="7">EF-G</shortName>
    </recommendedName>
</protein>
<accession>A0A5D3WKT0</accession>
<evidence type="ECO:0000256" key="2">
    <source>
        <dbReference type="ARBA" id="ARBA00022741"/>
    </source>
</evidence>
<dbReference type="InterPro" id="IPR020568">
    <property type="entry name" value="Ribosomal_Su5_D2-typ_SF"/>
</dbReference>
<keyword evidence="4 7" id="KW-0648">Protein biosynthesis</keyword>
<dbReference type="Pfam" id="PF00009">
    <property type="entry name" value="GTP_EFTU"/>
    <property type="match status" value="1"/>
</dbReference>
<dbReference type="GO" id="GO:0003746">
    <property type="term" value="F:translation elongation factor activity"/>
    <property type="evidence" value="ECO:0007669"/>
    <property type="project" value="UniProtKB-UniRule"/>
</dbReference>
<dbReference type="AlphaFoldDB" id="A0A5D3WKT0"/>
<sequence>MTLPVLDRIRNFGIISHIDAGKTTVSERFLFYTGEIHKMGEVHEGSATMDWMDQEQERGITITATATVCHWKDWWFNLIDTPGHIDFTIEVERSLRALDGALAIFSAVEGVQSQSESVWRQAGRYNVPRICLINKMDRTGADFRAVLEQMRSQLMARPVLMQWPVGEEGNFRGIVDLLRGTALLFGDKPEQPPEEAPVPEELAAEVAEARERLVEVAADYDEEILTAFLEGEPVTTERLVAAIRRGTLAGEIFPVFLGSALRNRGMQPLLDAIGLFLPSPLDRPTATAHPLDRPDESLDITCDPEGPACALAFKVISDEGRKLTYLRLYAGSIEPGTTLLNSRTGEQEKIARLFRMHAHKRERLDRACAGDIVAATGLKNALTGDTLCAVEQPVRLSGLSIPEPVVSIAIEPRRVDDRDRIFPALEKLQWEDPTFRVHENEETGQTILSGMGELHLEVTIRRLTDDFGVQVLTGRPQVVYRETLRGPAEHHETFQREAEGRVQSGEIRLRLSPASRGAGCNIDLPERLDLPEPWRQTLRESLALACQAGVCTGYPLTDLVVEVLEVPVEDGTTETGLRAAAQRGLAMAARQAGILLLEPVMNLEITTPGESTGKVLGSLQQKRGQIEAVDPQGEFELVRARVPLSEMFGFMTELRSATRGRGTFTMEFARYDRAPDDVQARFGLL</sequence>
<dbReference type="InterPro" id="IPR000795">
    <property type="entry name" value="T_Tr_GTP-bd_dom"/>
</dbReference>
<evidence type="ECO:0000256" key="1">
    <source>
        <dbReference type="ARBA" id="ARBA00005870"/>
    </source>
</evidence>
<dbReference type="InterPro" id="IPR005225">
    <property type="entry name" value="Small_GTP-bd"/>
</dbReference>
<dbReference type="PANTHER" id="PTHR43261">
    <property type="entry name" value="TRANSLATION ELONGATION FACTOR G-RELATED"/>
    <property type="match status" value="1"/>
</dbReference>
<keyword evidence="2 7" id="KW-0547">Nucleotide-binding</keyword>
<evidence type="ECO:0000313" key="10">
    <source>
        <dbReference type="EMBL" id="TYO98100.1"/>
    </source>
</evidence>
<dbReference type="PROSITE" id="PS51722">
    <property type="entry name" value="G_TR_2"/>
    <property type="match status" value="1"/>
</dbReference>
<dbReference type="Pfam" id="PF03764">
    <property type="entry name" value="EFG_IV"/>
    <property type="match status" value="1"/>
</dbReference>
<dbReference type="SUPFAM" id="SSF50447">
    <property type="entry name" value="Translation proteins"/>
    <property type="match status" value="1"/>
</dbReference>
<dbReference type="NCBIfam" id="NF009381">
    <property type="entry name" value="PRK12740.1-5"/>
    <property type="match status" value="1"/>
</dbReference>
<dbReference type="SUPFAM" id="SSF54980">
    <property type="entry name" value="EF-G C-terminal domain-like"/>
    <property type="match status" value="2"/>
</dbReference>
<dbReference type="SUPFAM" id="SSF54211">
    <property type="entry name" value="Ribosomal protein S5 domain 2-like"/>
    <property type="match status" value="1"/>
</dbReference>
<keyword evidence="7" id="KW-0963">Cytoplasm</keyword>
<dbReference type="SMART" id="SM00838">
    <property type="entry name" value="EFG_C"/>
    <property type="match status" value="1"/>
</dbReference>
<gene>
    <name evidence="7" type="primary">fusA</name>
    <name evidence="10" type="ORF">EDC39_10837</name>
</gene>
<feature type="binding site" evidence="7">
    <location>
        <begin position="134"/>
        <end position="137"/>
    </location>
    <ligand>
        <name>GTP</name>
        <dbReference type="ChEBI" id="CHEBI:37565"/>
    </ligand>
</feature>
<dbReference type="EMBL" id="VNIB01000008">
    <property type="protein sequence ID" value="TYO98100.1"/>
    <property type="molecule type" value="Genomic_DNA"/>
</dbReference>
<dbReference type="Gene3D" id="3.30.230.10">
    <property type="match status" value="1"/>
</dbReference>
<dbReference type="InterPro" id="IPR031157">
    <property type="entry name" value="G_TR_CS"/>
</dbReference>
<keyword evidence="11" id="KW-1185">Reference proteome</keyword>
<evidence type="ECO:0000313" key="11">
    <source>
        <dbReference type="Proteomes" id="UP000324159"/>
    </source>
</evidence>
<dbReference type="CDD" id="cd01886">
    <property type="entry name" value="EF-G"/>
    <property type="match status" value="1"/>
</dbReference>
<dbReference type="InterPro" id="IPR009000">
    <property type="entry name" value="Transl_B-barrel_sf"/>
</dbReference>
<dbReference type="Gene3D" id="3.40.50.300">
    <property type="entry name" value="P-loop containing nucleotide triphosphate hydrolases"/>
    <property type="match status" value="1"/>
</dbReference>
<feature type="binding site" evidence="7">
    <location>
        <begin position="16"/>
        <end position="23"/>
    </location>
    <ligand>
        <name>GTP</name>
        <dbReference type="ChEBI" id="CHEBI:37565"/>
    </ligand>
</feature>
<dbReference type="Pfam" id="PF03144">
    <property type="entry name" value="GTP_EFTU_D2"/>
    <property type="match status" value="1"/>
</dbReference>
<feature type="binding site" evidence="7">
    <location>
        <begin position="80"/>
        <end position="84"/>
    </location>
    <ligand>
        <name>GTP</name>
        <dbReference type="ChEBI" id="CHEBI:37565"/>
    </ligand>
</feature>
<evidence type="ECO:0000256" key="5">
    <source>
        <dbReference type="ARBA" id="ARBA00023134"/>
    </source>
</evidence>
<keyword evidence="3 7" id="KW-0251">Elongation factor</keyword>
<organism evidence="10 11">
    <name type="scientific">Geothermobacter ehrlichii</name>
    <dbReference type="NCBI Taxonomy" id="213224"/>
    <lineage>
        <taxon>Bacteria</taxon>
        <taxon>Pseudomonadati</taxon>
        <taxon>Thermodesulfobacteriota</taxon>
        <taxon>Desulfuromonadia</taxon>
        <taxon>Desulfuromonadales</taxon>
        <taxon>Geothermobacteraceae</taxon>
        <taxon>Geothermobacter</taxon>
    </lineage>
</organism>
<dbReference type="NCBIfam" id="TIGR00484">
    <property type="entry name" value="EF-G"/>
    <property type="match status" value="1"/>
</dbReference>
<evidence type="ECO:0000256" key="8">
    <source>
        <dbReference type="NCBIfam" id="TIGR00484"/>
    </source>
</evidence>
<reference evidence="10 11" key="1">
    <citation type="submission" date="2019-07" db="EMBL/GenBank/DDBJ databases">
        <title>Genomic Encyclopedia of Type Strains, Phase IV (KMG-IV): sequencing the most valuable type-strain genomes for metagenomic binning, comparative biology and taxonomic classification.</title>
        <authorList>
            <person name="Goeker M."/>
        </authorList>
    </citation>
    <scope>NUCLEOTIDE SEQUENCE [LARGE SCALE GENOMIC DNA]</scope>
    <source>
        <strain evidence="10 11">SS015</strain>
    </source>
</reference>
<dbReference type="Gene3D" id="3.30.70.240">
    <property type="match status" value="1"/>
</dbReference>
<dbReference type="HAMAP" id="MF_00054_B">
    <property type="entry name" value="EF_G_EF_2_B"/>
    <property type="match status" value="1"/>
</dbReference>
<dbReference type="InterPro" id="IPR005517">
    <property type="entry name" value="Transl_elong_EFG/EF2_IV"/>
</dbReference>
<dbReference type="GO" id="GO:0003924">
    <property type="term" value="F:GTPase activity"/>
    <property type="evidence" value="ECO:0007669"/>
    <property type="project" value="InterPro"/>
</dbReference>
<dbReference type="InterPro" id="IPR004540">
    <property type="entry name" value="Transl_elong_EFG/EF2"/>
</dbReference>
<dbReference type="InterPro" id="IPR004161">
    <property type="entry name" value="EFTu-like_2"/>
</dbReference>
<dbReference type="NCBIfam" id="TIGR00231">
    <property type="entry name" value="small_GTP"/>
    <property type="match status" value="1"/>
</dbReference>
<dbReference type="GO" id="GO:0005525">
    <property type="term" value="F:GTP binding"/>
    <property type="evidence" value="ECO:0007669"/>
    <property type="project" value="UniProtKB-UniRule"/>
</dbReference>
<dbReference type="CDD" id="cd04088">
    <property type="entry name" value="EFG_mtEFG_II"/>
    <property type="match status" value="1"/>
</dbReference>
<dbReference type="InterPro" id="IPR000640">
    <property type="entry name" value="EFG_V-like"/>
</dbReference>
<dbReference type="Pfam" id="PF14492">
    <property type="entry name" value="EFG_III"/>
    <property type="match status" value="1"/>
</dbReference>
<feature type="domain" description="Tr-type G" evidence="9">
    <location>
        <begin position="7"/>
        <end position="281"/>
    </location>
</feature>
<evidence type="ECO:0000256" key="4">
    <source>
        <dbReference type="ARBA" id="ARBA00022917"/>
    </source>
</evidence>
<dbReference type="InterPro" id="IPR009022">
    <property type="entry name" value="EFG_III"/>
</dbReference>
<evidence type="ECO:0000256" key="3">
    <source>
        <dbReference type="ARBA" id="ARBA00022768"/>
    </source>
</evidence>
<proteinExistence type="inferred from homology"/>
<dbReference type="CDD" id="cd03713">
    <property type="entry name" value="EFG_mtEFG_C"/>
    <property type="match status" value="1"/>
</dbReference>
<dbReference type="PROSITE" id="PS00301">
    <property type="entry name" value="G_TR_1"/>
    <property type="match status" value="1"/>
</dbReference>
<dbReference type="InterPro" id="IPR027417">
    <property type="entry name" value="P-loop_NTPase"/>
</dbReference>
<dbReference type="InterPro" id="IPR014721">
    <property type="entry name" value="Ribsml_uS5_D2-typ_fold_subgr"/>
</dbReference>
<evidence type="ECO:0000256" key="7">
    <source>
        <dbReference type="HAMAP-Rule" id="MF_00054"/>
    </source>
</evidence>
<dbReference type="FunFam" id="3.40.50.300:FF:000029">
    <property type="entry name" value="Elongation factor G"/>
    <property type="match status" value="1"/>
</dbReference>
<comment type="similarity">
    <text evidence="1 7">Belongs to the TRAFAC class translation factor GTPase superfamily. Classic translation factor GTPase family. EF-G/EF-2 subfamily.</text>
</comment>
<dbReference type="InterPro" id="IPR041095">
    <property type="entry name" value="EFG_II"/>
</dbReference>
<dbReference type="SUPFAM" id="SSF52540">
    <property type="entry name" value="P-loop containing nucleoside triphosphate hydrolases"/>
    <property type="match status" value="1"/>
</dbReference>
<comment type="caution">
    <text evidence="10">The sequence shown here is derived from an EMBL/GenBank/DDBJ whole genome shotgun (WGS) entry which is preliminary data.</text>
</comment>
<name>A0A5D3WKT0_9BACT</name>
<dbReference type="FunFam" id="3.30.70.240:FF:000001">
    <property type="entry name" value="Elongation factor G"/>
    <property type="match status" value="1"/>
</dbReference>
<dbReference type="GO" id="GO:0032790">
    <property type="term" value="P:ribosome disassembly"/>
    <property type="evidence" value="ECO:0007669"/>
    <property type="project" value="TreeGrafter"/>
</dbReference>
<evidence type="ECO:0000259" key="9">
    <source>
        <dbReference type="PROSITE" id="PS51722"/>
    </source>
</evidence>
<dbReference type="RefSeq" id="WP_148896176.1">
    <property type="nucleotide sequence ID" value="NZ_VNIB01000008.1"/>
</dbReference>
<dbReference type="GO" id="GO:0005737">
    <property type="term" value="C:cytoplasm"/>
    <property type="evidence" value="ECO:0007669"/>
    <property type="project" value="UniProtKB-SubCell"/>
</dbReference>
<evidence type="ECO:0000256" key="6">
    <source>
        <dbReference type="ARBA" id="ARBA00024731"/>
    </source>
</evidence>
<dbReference type="PANTHER" id="PTHR43261:SF1">
    <property type="entry name" value="RIBOSOME-RELEASING FACTOR 2, MITOCHONDRIAL"/>
    <property type="match status" value="1"/>
</dbReference>
<comment type="function">
    <text evidence="6 7">Catalyzes the GTP-dependent ribosomal translocation step during translation elongation. During this step, the ribosome changes from the pre-translocational (PRE) to the post-translocational (POST) state as the newly formed A-site-bound peptidyl-tRNA and P-site-bound deacylated tRNA move to the P and E sites, respectively. Catalyzes the coordinated movement of the two tRNA molecules, the mRNA and conformational changes in the ribosome.</text>
</comment>
<dbReference type="InterPro" id="IPR035649">
    <property type="entry name" value="EFG_V"/>
</dbReference>
<dbReference type="OrthoDB" id="9801591at2"/>
<dbReference type="Pfam" id="PF00679">
    <property type="entry name" value="EFG_C"/>
    <property type="match status" value="1"/>
</dbReference>
<dbReference type="Proteomes" id="UP000324159">
    <property type="component" value="Unassembled WGS sequence"/>
</dbReference>
<dbReference type="CDD" id="cd16262">
    <property type="entry name" value="EFG_III"/>
    <property type="match status" value="1"/>
</dbReference>
<dbReference type="SMART" id="SM00889">
    <property type="entry name" value="EFG_IV"/>
    <property type="match status" value="1"/>
</dbReference>
<dbReference type="CDD" id="cd01680">
    <property type="entry name" value="EFG_like_IV"/>
    <property type="match status" value="1"/>
</dbReference>
<comment type="subcellular location">
    <subcellularLocation>
        <location evidence="7">Cytoplasm</location>
    </subcellularLocation>
</comment>
<keyword evidence="5 7" id="KW-0342">GTP-binding</keyword>